<sequence length="486" mass="49222">MATVSEPAAPAPEGHRLSGRLGVGAIVFMVVAAAAPLTVVAGTVPIGIAAGNGPGYPATYLVSAVVLAFFAVGFTAMTRHVPNAGAFYSYVGVGLGRGWGLGSALVALVSYVTVQGAVLGYIGFALGGLVEGYGGPALPWWLWTFVVLAITAVLGFRHIELSSKVLGVLLVAEVGIVLVLDAVVIGKGGSDEGLSTAFLTPSEVLSGAPGLGLMFAVAGFIGFEATAIFRDEARDPDRTIPRATYAALAIIGVFYTLSAWAVVSAWGDSSVVAEAAADPGNMVATTAQRYLGTAAADVIQVLLVTSLFAAVLSFHNVLSRYFFSLGNTGVVPAACGRSHARHASPHVASLVTSGIGVLLMAVSAVAGLDPVLEVFTWLAGIASVGIVGLMLLACIAVLVFFRRTGVDRRPWQTLVAPGLGVLGLAGVLVLLVENLPLLMGGSTALGIGAGVLLLLALGGGFVLAAARPSAARDLVRATRSDAAPQI</sequence>
<evidence type="ECO:0000256" key="3">
    <source>
        <dbReference type="ARBA" id="ARBA00022989"/>
    </source>
</evidence>
<name>A0A1G4YLQ7_9ACTN</name>
<evidence type="ECO:0000259" key="6">
    <source>
        <dbReference type="Pfam" id="PF00324"/>
    </source>
</evidence>
<evidence type="ECO:0000256" key="5">
    <source>
        <dbReference type="SAM" id="Phobius"/>
    </source>
</evidence>
<dbReference type="AlphaFoldDB" id="A0A1G4YLQ7"/>
<accession>A0A1G4YLQ7</accession>
<feature type="transmembrane region" description="Helical" evidence="5">
    <location>
        <begin position="444"/>
        <end position="466"/>
    </location>
</feature>
<dbReference type="EMBL" id="FMUH01000005">
    <property type="protein sequence ID" value="SCX54265.1"/>
    <property type="molecule type" value="Genomic_DNA"/>
</dbReference>
<protein>
    <submittedName>
        <fullName evidence="7">Amino acid transporter</fullName>
    </submittedName>
</protein>
<feature type="transmembrane region" description="Helical" evidence="5">
    <location>
        <begin position="60"/>
        <end position="78"/>
    </location>
</feature>
<dbReference type="RefSeq" id="WP_243469987.1">
    <property type="nucleotide sequence ID" value="NZ_FMUH01000005.1"/>
</dbReference>
<organism evidence="7 8">
    <name type="scientific">Klenkia marina</name>
    <dbReference type="NCBI Taxonomy" id="1960309"/>
    <lineage>
        <taxon>Bacteria</taxon>
        <taxon>Bacillati</taxon>
        <taxon>Actinomycetota</taxon>
        <taxon>Actinomycetes</taxon>
        <taxon>Geodermatophilales</taxon>
        <taxon>Geodermatophilaceae</taxon>
        <taxon>Klenkia</taxon>
    </lineage>
</organism>
<feature type="transmembrane region" description="Helical" evidence="5">
    <location>
        <begin position="374"/>
        <end position="401"/>
    </location>
</feature>
<evidence type="ECO:0000256" key="2">
    <source>
        <dbReference type="ARBA" id="ARBA00022692"/>
    </source>
</evidence>
<keyword evidence="3 5" id="KW-1133">Transmembrane helix</keyword>
<feature type="transmembrane region" description="Helical" evidence="5">
    <location>
        <begin position="347"/>
        <end position="368"/>
    </location>
</feature>
<dbReference type="GO" id="GO:0055085">
    <property type="term" value="P:transmembrane transport"/>
    <property type="evidence" value="ECO:0007669"/>
    <property type="project" value="InterPro"/>
</dbReference>
<evidence type="ECO:0000256" key="1">
    <source>
        <dbReference type="ARBA" id="ARBA00004141"/>
    </source>
</evidence>
<comment type="subcellular location">
    <subcellularLocation>
        <location evidence="1">Membrane</location>
        <topology evidence="1">Multi-pass membrane protein</topology>
    </subcellularLocation>
</comment>
<keyword evidence="2 5" id="KW-0812">Transmembrane</keyword>
<dbReference type="Proteomes" id="UP000198981">
    <property type="component" value="Unassembled WGS sequence"/>
</dbReference>
<evidence type="ECO:0000256" key="4">
    <source>
        <dbReference type="ARBA" id="ARBA00023136"/>
    </source>
</evidence>
<gene>
    <name evidence="7" type="ORF">SAMN03159343_3046</name>
</gene>
<reference evidence="8" key="1">
    <citation type="submission" date="2016-10" db="EMBL/GenBank/DDBJ databases">
        <authorList>
            <person name="Varghese N."/>
            <person name="Submissions S."/>
        </authorList>
    </citation>
    <scope>NUCLEOTIDE SEQUENCE [LARGE SCALE GENOMIC DNA]</scope>
    <source>
        <strain evidence="8">DSM 45722</strain>
    </source>
</reference>
<dbReference type="InterPro" id="IPR004841">
    <property type="entry name" value="AA-permease/SLC12A_dom"/>
</dbReference>
<dbReference type="GO" id="GO:0016020">
    <property type="term" value="C:membrane"/>
    <property type="evidence" value="ECO:0007669"/>
    <property type="project" value="UniProtKB-SubCell"/>
</dbReference>
<feature type="transmembrane region" description="Helical" evidence="5">
    <location>
        <begin position="298"/>
        <end position="318"/>
    </location>
</feature>
<feature type="transmembrane region" description="Helical" evidence="5">
    <location>
        <begin position="99"/>
        <end position="126"/>
    </location>
</feature>
<dbReference type="PANTHER" id="PTHR42770">
    <property type="entry name" value="AMINO ACID TRANSPORTER-RELATED"/>
    <property type="match status" value="1"/>
</dbReference>
<keyword evidence="8" id="KW-1185">Reference proteome</keyword>
<feature type="transmembrane region" description="Helical" evidence="5">
    <location>
        <begin position="21"/>
        <end position="48"/>
    </location>
</feature>
<evidence type="ECO:0000313" key="8">
    <source>
        <dbReference type="Proteomes" id="UP000198981"/>
    </source>
</evidence>
<feature type="transmembrane region" description="Helical" evidence="5">
    <location>
        <begin position="205"/>
        <end position="223"/>
    </location>
</feature>
<dbReference type="Pfam" id="PF00324">
    <property type="entry name" value="AA_permease"/>
    <property type="match status" value="1"/>
</dbReference>
<dbReference type="InterPro" id="IPR050367">
    <property type="entry name" value="APC_superfamily"/>
</dbReference>
<dbReference type="PANTHER" id="PTHR42770:SF16">
    <property type="entry name" value="AMINO ACID PERMEASE"/>
    <property type="match status" value="1"/>
</dbReference>
<dbReference type="PIRSF" id="PIRSF006060">
    <property type="entry name" value="AA_transporter"/>
    <property type="match status" value="1"/>
</dbReference>
<keyword evidence="4 5" id="KW-0472">Membrane</keyword>
<dbReference type="Gene3D" id="1.20.1740.10">
    <property type="entry name" value="Amino acid/polyamine transporter I"/>
    <property type="match status" value="1"/>
</dbReference>
<proteinExistence type="predicted"/>
<feature type="transmembrane region" description="Helical" evidence="5">
    <location>
        <begin position="243"/>
        <end position="263"/>
    </location>
</feature>
<feature type="transmembrane region" description="Helical" evidence="5">
    <location>
        <begin position="165"/>
        <end position="185"/>
    </location>
</feature>
<evidence type="ECO:0000313" key="7">
    <source>
        <dbReference type="EMBL" id="SCX54265.1"/>
    </source>
</evidence>
<dbReference type="STRING" id="1960309.SAMN03159343_3046"/>
<feature type="transmembrane region" description="Helical" evidence="5">
    <location>
        <begin position="138"/>
        <end position="156"/>
    </location>
</feature>
<feature type="transmembrane region" description="Helical" evidence="5">
    <location>
        <begin position="413"/>
        <end position="432"/>
    </location>
</feature>
<feature type="domain" description="Amino acid permease/ SLC12A" evidence="6">
    <location>
        <begin position="27"/>
        <end position="428"/>
    </location>
</feature>